<gene>
    <name evidence="1" type="ORF">CLG85_015875</name>
    <name evidence="2" type="ORF">CLG85_02545</name>
</gene>
<dbReference type="AlphaFoldDB" id="A0A2A3K004"/>
<reference evidence="3" key="2">
    <citation type="submission" date="2023-07" db="EMBL/GenBank/DDBJ databases">
        <title>Yangia mangrovi SAOS 153D genome.</title>
        <authorList>
            <person name="Verma A."/>
            <person name="Pal Y."/>
            <person name="Sundharam S."/>
            <person name="Bisht B."/>
            <person name="Srinivasan K."/>
        </authorList>
    </citation>
    <scope>NUCLEOTIDE SEQUENCE [LARGE SCALE GENOMIC DNA]</scope>
    <source>
        <strain evidence="3">SAOS 153D</strain>
    </source>
</reference>
<dbReference type="EMBL" id="NTHN01000026">
    <property type="protein sequence ID" value="PBD20688.1"/>
    <property type="molecule type" value="Genomic_DNA"/>
</dbReference>
<keyword evidence="3" id="KW-1185">Reference proteome</keyword>
<dbReference type="OrthoDB" id="7832365at2"/>
<proteinExistence type="predicted"/>
<reference evidence="1" key="3">
    <citation type="submission" date="2024-05" db="EMBL/GenBank/DDBJ databases">
        <title>Yangia mangrovi SAOS 153D genome.</title>
        <authorList>
            <person name="Verma A."/>
            <person name="Pal Y."/>
            <person name="Sundharam S."/>
            <person name="Bisht B."/>
            <person name="Srinivasan K."/>
        </authorList>
    </citation>
    <scope>NUCLEOTIDE SEQUENCE</scope>
    <source>
        <strain evidence="1">SAOS 153D</strain>
    </source>
</reference>
<dbReference type="EMBL" id="NTHN02000030">
    <property type="protein sequence ID" value="MCT4371717.1"/>
    <property type="molecule type" value="Genomic_DNA"/>
</dbReference>
<sequence>MAGFATNSGSPPHSIPITAHDILGAFETMRGDLGTMQHPAPAQQVEFVIANDTELTWHRMGDALHAGDWLEAALPPEVISGFQAVGATAENSAGGVGASIGFRHDFHDESVGPLSAFFIVFGACPKSTADRVELYSGVMPKRALDSMAHDGNEFVLRIGEKLEDRGGERRAQHTHITLGDLDLALTATYSGTEPGVVELAITRVEI</sequence>
<protein>
    <submittedName>
        <fullName evidence="2">Uncharacterized protein</fullName>
    </submittedName>
</protein>
<name>A0A2A3K004_9RHOB</name>
<evidence type="ECO:0000313" key="1">
    <source>
        <dbReference type="EMBL" id="MCT4371717.1"/>
    </source>
</evidence>
<evidence type="ECO:0000313" key="3">
    <source>
        <dbReference type="Proteomes" id="UP000217448"/>
    </source>
</evidence>
<dbReference type="RefSeq" id="WP_095880841.1">
    <property type="nucleotide sequence ID" value="NZ_NTHN02000030.1"/>
</dbReference>
<organism evidence="2">
    <name type="scientific">Alloyangia mangrovi</name>
    <dbReference type="NCBI Taxonomy" id="1779329"/>
    <lineage>
        <taxon>Bacteria</taxon>
        <taxon>Pseudomonadati</taxon>
        <taxon>Pseudomonadota</taxon>
        <taxon>Alphaproteobacteria</taxon>
        <taxon>Rhodobacterales</taxon>
        <taxon>Roseobacteraceae</taxon>
        <taxon>Alloyangia</taxon>
    </lineage>
</organism>
<dbReference type="Proteomes" id="UP000217448">
    <property type="component" value="Unassembled WGS sequence"/>
</dbReference>
<comment type="caution">
    <text evidence="2">The sequence shown here is derived from an EMBL/GenBank/DDBJ whole genome shotgun (WGS) entry which is preliminary data.</text>
</comment>
<accession>A0A2A3K004</accession>
<reference evidence="2" key="1">
    <citation type="submission" date="2017-09" db="EMBL/GenBank/DDBJ databases">
        <title>Yangia sp. SAOS 153D whole genome sequencing.</title>
        <authorList>
            <person name="Verma A."/>
            <person name="Krishnamurthi S."/>
        </authorList>
    </citation>
    <scope>NUCLEOTIDE SEQUENCE [LARGE SCALE GENOMIC DNA]</scope>
    <source>
        <strain evidence="2">SAOS 153D</strain>
    </source>
</reference>
<evidence type="ECO:0000313" key="2">
    <source>
        <dbReference type="EMBL" id="PBD20688.1"/>
    </source>
</evidence>